<dbReference type="FunFam" id="3.50.30.80:FF:000001">
    <property type="entry name" value="Dihydroxy-acid dehydratase"/>
    <property type="match status" value="1"/>
</dbReference>
<dbReference type="PANTHER" id="PTHR43661:SF3">
    <property type="entry name" value="D-XYLONATE DEHYDRATASE YAGF-RELATED"/>
    <property type="match status" value="1"/>
</dbReference>
<dbReference type="AlphaFoldDB" id="J0R0G5"/>
<evidence type="ECO:0000256" key="13">
    <source>
        <dbReference type="ARBA" id="ARBA00029437"/>
    </source>
</evidence>
<name>J0R0G5_9HYPH</name>
<keyword evidence="10 15" id="KW-0100">Branched-chain amino acid biosynthesis</keyword>
<evidence type="ECO:0000256" key="12">
    <source>
        <dbReference type="ARBA" id="ARBA00029436"/>
    </source>
</evidence>
<evidence type="ECO:0000256" key="5">
    <source>
        <dbReference type="ARBA" id="ARBA00022723"/>
    </source>
</evidence>
<dbReference type="GO" id="GO:0009097">
    <property type="term" value="P:isoleucine biosynthetic process"/>
    <property type="evidence" value="ECO:0007669"/>
    <property type="project" value="UniProtKB-UniRule"/>
</dbReference>
<evidence type="ECO:0000313" key="18">
    <source>
        <dbReference type="EMBL" id="EJF91901.1"/>
    </source>
</evidence>
<reference evidence="18 19" key="1">
    <citation type="submission" date="2012-03" db="EMBL/GenBank/DDBJ databases">
        <title>The Genome Sequence of Bartonella melophagi K-2C.</title>
        <authorList>
            <consortium name="The Broad Institute Genome Sequencing Platform"/>
            <consortium name="The Broad Institute Genome Sequencing Center for Infectious Disease"/>
            <person name="Feldgarden M."/>
            <person name="Kirby J."/>
            <person name="Kosoy M."/>
            <person name="Birtles R."/>
            <person name="Probert W.S."/>
            <person name="Chiaraviglio L."/>
            <person name="Young S.K."/>
            <person name="Zeng Q."/>
            <person name="Gargeya S."/>
            <person name="Fitzgerald M."/>
            <person name="Haas B."/>
            <person name="Abouelleil A."/>
            <person name="Alvarado L."/>
            <person name="Arachchi H.M."/>
            <person name="Berlin A."/>
            <person name="Chapman S.B."/>
            <person name="Gearin G."/>
            <person name="Goldberg J."/>
            <person name="Griggs A."/>
            <person name="Gujja S."/>
            <person name="Hansen M."/>
            <person name="Heiman D."/>
            <person name="Howarth C."/>
            <person name="Larimer J."/>
            <person name="Lui A."/>
            <person name="MacDonald P.J.P."/>
            <person name="McCowen C."/>
            <person name="Montmayeur A."/>
            <person name="Murphy C."/>
            <person name="Neiman D."/>
            <person name="Pearson M."/>
            <person name="Priest M."/>
            <person name="Roberts A."/>
            <person name="Saif S."/>
            <person name="Shea T."/>
            <person name="Sisk P."/>
            <person name="Stolte C."/>
            <person name="Sykes S."/>
            <person name="Wortman J."/>
            <person name="Nusbaum C."/>
            <person name="Birren B."/>
        </authorList>
    </citation>
    <scope>NUCLEOTIDE SEQUENCE [LARGE SCALE GENOMIC DNA]</scope>
    <source>
        <strain evidence="18 19">K-2C</strain>
    </source>
</reference>
<dbReference type="UniPathway" id="UPA00049">
    <property type="reaction ID" value="UER00061"/>
</dbReference>
<dbReference type="NCBIfam" id="TIGR00110">
    <property type="entry name" value="ilvD"/>
    <property type="match status" value="1"/>
</dbReference>
<keyword evidence="3 15" id="KW-0028">Amino-acid biosynthesis</keyword>
<comment type="caution">
    <text evidence="18">The sequence shown here is derived from an EMBL/GenBank/DDBJ whole genome shotgun (WGS) entry which is preliminary data.</text>
</comment>
<feature type="active site" description="Proton acceptor" evidence="15">
    <location>
        <position position="517"/>
    </location>
</feature>
<dbReference type="eggNOG" id="COG0129">
    <property type="taxonomic scope" value="Bacteria"/>
</dbReference>
<feature type="domain" description="Dihydroxy-acid/6-phosphogluconate dehydratase C-terminal" evidence="17">
    <location>
        <begin position="408"/>
        <end position="608"/>
    </location>
</feature>
<evidence type="ECO:0000313" key="19">
    <source>
        <dbReference type="Proteomes" id="UP000009017"/>
    </source>
</evidence>
<evidence type="ECO:0000256" key="4">
    <source>
        <dbReference type="ARBA" id="ARBA00022714"/>
    </source>
</evidence>
<dbReference type="InterPro" id="IPR004404">
    <property type="entry name" value="DihydroxyA_deHydtase"/>
</dbReference>
<dbReference type="InterPro" id="IPR042096">
    <property type="entry name" value="Dihydro-acid_dehy_C"/>
</dbReference>
<dbReference type="EC" id="4.2.1.9" evidence="14 15"/>
<comment type="subunit">
    <text evidence="15">Homodimer.</text>
</comment>
<evidence type="ECO:0000256" key="11">
    <source>
        <dbReference type="ARBA" id="ARBA00029304"/>
    </source>
</evidence>
<gene>
    <name evidence="15" type="primary">ilvD</name>
    <name evidence="18" type="ORF">ME3_00124</name>
</gene>
<dbReference type="InterPro" id="IPR000581">
    <property type="entry name" value="ILV_EDD_N"/>
</dbReference>
<dbReference type="GO" id="GO:0009099">
    <property type="term" value="P:L-valine biosynthetic process"/>
    <property type="evidence" value="ECO:0007669"/>
    <property type="project" value="UniProtKB-UniRule"/>
</dbReference>
<comment type="function">
    <text evidence="15">Functions in the biosynthesis of branched-chain amino acids. Catalyzes the dehydration of (2R,3R)-2,3-dihydroxy-3-methylpentanoate (2,3-dihydroxy-3-methylvalerate) into 2-oxo-3-methylpentanoate (2-oxo-3-methylvalerate) and of (2R)-2,3-dihydroxy-3-methylbutanoate (2,3-dihydroxyisovalerate) into 2-oxo-3-methylbutanoate (2-oxoisovalerate), the penultimate precursor to L-isoleucine and L-valine, respectively.</text>
</comment>
<feature type="domain" description="Dihydroxy-acid/6-phosphogluconate dehydratase N-terminal" evidence="16">
    <location>
        <begin position="34"/>
        <end position="359"/>
    </location>
</feature>
<dbReference type="UniPathway" id="UPA00047">
    <property type="reaction ID" value="UER00057"/>
</dbReference>
<dbReference type="OrthoDB" id="9807077at2"/>
<dbReference type="GO" id="GO:0004160">
    <property type="term" value="F:dihydroxy-acid dehydratase activity"/>
    <property type="evidence" value="ECO:0007669"/>
    <property type="project" value="UniProtKB-UniRule"/>
</dbReference>
<comment type="cofactor">
    <cofactor evidence="1 15">
        <name>Mg(2+)</name>
        <dbReference type="ChEBI" id="CHEBI:18420"/>
    </cofactor>
</comment>
<dbReference type="Proteomes" id="UP000009017">
    <property type="component" value="Unassembled WGS sequence"/>
</dbReference>
<comment type="catalytic activity">
    <reaction evidence="11">
        <text>(2R)-2,3-dihydroxy-3-methylbutanoate = 3-methyl-2-oxobutanoate + H2O</text>
        <dbReference type="Rhea" id="RHEA:24809"/>
        <dbReference type="ChEBI" id="CHEBI:11851"/>
        <dbReference type="ChEBI" id="CHEBI:15377"/>
        <dbReference type="ChEBI" id="CHEBI:49072"/>
        <dbReference type="EC" id="4.2.1.9"/>
    </reaction>
    <physiologicalReaction direction="left-to-right" evidence="11">
        <dbReference type="Rhea" id="RHEA:24810"/>
    </physiologicalReaction>
</comment>
<keyword evidence="5 15" id="KW-0479">Metal-binding</keyword>
<feature type="binding site" evidence="15">
    <location>
        <position position="491"/>
    </location>
    <ligand>
        <name>Mg(2+)</name>
        <dbReference type="ChEBI" id="CHEBI:18420"/>
    </ligand>
</feature>
<dbReference type="InterPro" id="IPR037237">
    <property type="entry name" value="IlvD/EDD_N"/>
</dbReference>
<comment type="caution">
    <text evidence="15">Lacks conserved residue(s) required for the propagation of feature annotation.</text>
</comment>
<evidence type="ECO:0000256" key="15">
    <source>
        <dbReference type="HAMAP-Rule" id="MF_00012"/>
    </source>
</evidence>
<evidence type="ECO:0000256" key="10">
    <source>
        <dbReference type="ARBA" id="ARBA00023304"/>
    </source>
</evidence>
<dbReference type="InterPro" id="IPR020558">
    <property type="entry name" value="DiOHA_6PGluconate_deHydtase_CS"/>
</dbReference>
<proteinExistence type="inferred from homology"/>
<protein>
    <recommendedName>
        <fullName evidence="14 15">Dihydroxy-acid dehydratase</fullName>
        <shortName evidence="15">DAD</shortName>
        <ecNumber evidence="14 15">4.2.1.9</ecNumber>
    </recommendedName>
</protein>
<comment type="pathway">
    <text evidence="13 15">Amino-acid biosynthesis; L-isoleucine biosynthesis; L-isoleucine from 2-oxobutanoate: step 3/4.</text>
</comment>
<dbReference type="PROSITE" id="PS00886">
    <property type="entry name" value="ILVD_EDD_1"/>
    <property type="match status" value="1"/>
</dbReference>
<evidence type="ECO:0000256" key="1">
    <source>
        <dbReference type="ARBA" id="ARBA00001946"/>
    </source>
</evidence>
<feature type="modified residue" description="N6-carboxylysine" evidence="15">
    <location>
        <position position="124"/>
    </location>
</feature>
<dbReference type="HAMAP" id="MF_00012">
    <property type="entry name" value="IlvD"/>
    <property type="match status" value="1"/>
</dbReference>
<dbReference type="NCBIfam" id="NF009103">
    <property type="entry name" value="PRK12448.1"/>
    <property type="match status" value="1"/>
</dbReference>
<dbReference type="EMBL" id="AIMA01000003">
    <property type="protein sequence ID" value="EJF91901.1"/>
    <property type="molecule type" value="Genomic_DNA"/>
</dbReference>
<dbReference type="Pfam" id="PF00920">
    <property type="entry name" value="ILVD_EDD_N"/>
    <property type="match status" value="1"/>
</dbReference>
<evidence type="ECO:0000256" key="14">
    <source>
        <dbReference type="ARBA" id="ARBA00029490"/>
    </source>
</evidence>
<evidence type="ECO:0000256" key="8">
    <source>
        <dbReference type="ARBA" id="ARBA00023014"/>
    </source>
</evidence>
<evidence type="ECO:0000256" key="2">
    <source>
        <dbReference type="ARBA" id="ARBA00006486"/>
    </source>
</evidence>
<comment type="cofactor">
    <cofactor evidence="15">
        <name>[2Fe-2S] cluster</name>
        <dbReference type="ChEBI" id="CHEBI:190135"/>
    </cofactor>
    <text evidence="15">Binds 1 [2Fe-2S] cluster per subunit. This cluster acts as a Lewis acid cofactor.</text>
</comment>
<comment type="catalytic activity">
    <reaction evidence="15">
        <text>(2R,3R)-2,3-dihydroxy-3-methylpentanoate = (S)-3-methyl-2-oxopentanoate + H2O</text>
        <dbReference type="Rhea" id="RHEA:27694"/>
        <dbReference type="ChEBI" id="CHEBI:15377"/>
        <dbReference type="ChEBI" id="CHEBI:35146"/>
        <dbReference type="ChEBI" id="CHEBI:49258"/>
        <dbReference type="EC" id="4.2.1.9"/>
    </reaction>
</comment>
<evidence type="ECO:0000259" key="16">
    <source>
        <dbReference type="Pfam" id="PF00920"/>
    </source>
</evidence>
<dbReference type="PATRIC" id="fig|1094557.3.peg.124"/>
<keyword evidence="19" id="KW-1185">Reference proteome</keyword>
<feature type="binding site" evidence="15">
    <location>
        <position position="123"/>
    </location>
    <ligand>
        <name>Mg(2+)</name>
        <dbReference type="ChEBI" id="CHEBI:18420"/>
    </ligand>
</feature>
<dbReference type="PANTHER" id="PTHR43661">
    <property type="entry name" value="D-XYLONATE DEHYDRATASE"/>
    <property type="match status" value="1"/>
</dbReference>
<evidence type="ECO:0000256" key="3">
    <source>
        <dbReference type="ARBA" id="ARBA00022605"/>
    </source>
</evidence>
<dbReference type="InterPro" id="IPR056740">
    <property type="entry name" value="ILV_EDD_C"/>
</dbReference>
<feature type="binding site" evidence="15">
    <location>
        <position position="81"/>
    </location>
    <ligand>
        <name>Mg(2+)</name>
        <dbReference type="ChEBI" id="CHEBI:18420"/>
    </ligand>
</feature>
<dbReference type="SUPFAM" id="SSF52016">
    <property type="entry name" value="LeuD/IlvD-like"/>
    <property type="match status" value="1"/>
</dbReference>
<dbReference type="SUPFAM" id="SSF143975">
    <property type="entry name" value="IlvD/EDD N-terminal domain-like"/>
    <property type="match status" value="1"/>
</dbReference>
<comment type="similarity">
    <text evidence="2 15">Belongs to the IlvD/Edd family.</text>
</comment>
<sequence length="612" mass="66157">MPFYRSRTSTHGRNMAGARGLWRATGMQDTDFGKPIIAIANSFTQFVPGHVHLKDLGQLVAQEIATAGGVAKEFNTIAIDDGIAMGHDGMLYSLPSREIIADSVEYMVDAHCADALVCISNCDKITPGMLMASLRLNIPTIFVSGGPMEAGKIKWKDQDITVDLVDSMIVAADDRNSEEEVSKMERAACPTCGSCSGMFTANSMNCLTEALGLSLPGNGSMLATHADRQRLFEEAGRRIVTLTKRYYEQDDKTVLPRSIASRKAFENAMIVDISMGGSTNTVLHLLAAAQEGKVDFTMADIDRLSRRVPVLCKVAPAVTNIHMEDVHRAGGIMGLLGELDAAGLIDTSTYTVHAQTMKEALCRWNVKQTNEKSIHEFYRAAPGGVSTQIAFSQASRYDTLDLDREKGVIRDIAHAYSQDGGLAVLYGNLAQDGCIVKTAGVDQSILTFKGPGRIFESQDSAVLAILSDKIKPGDIVLIRYEGPRGGPGMQEMLYPTSYLKSKGLGKVCALITDGRFSGGSSGLSIGHVSPEAAEGGTIALVEEGDIIEIDIPNRIIHLMVDDIEIMRRRTKMEEKGNTAWQPVEERKRKVSKALKAYAAMTTSAAKGAVRNI</sequence>
<dbReference type="PROSITE" id="PS00887">
    <property type="entry name" value="ILVD_EDD_2"/>
    <property type="match status" value="1"/>
</dbReference>
<dbReference type="GO" id="GO:0005829">
    <property type="term" value="C:cytosol"/>
    <property type="evidence" value="ECO:0007669"/>
    <property type="project" value="TreeGrafter"/>
</dbReference>
<organism evidence="18 19">
    <name type="scientific">Bartonella melophagi K-2C</name>
    <dbReference type="NCBI Taxonomy" id="1094557"/>
    <lineage>
        <taxon>Bacteria</taxon>
        <taxon>Pseudomonadati</taxon>
        <taxon>Pseudomonadota</taxon>
        <taxon>Alphaproteobacteria</taxon>
        <taxon>Hyphomicrobiales</taxon>
        <taxon>Bartonellaceae</taxon>
        <taxon>Bartonella</taxon>
    </lineage>
</organism>
<feature type="binding site" description="via carbamate group" evidence="15">
    <location>
        <position position="124"/>
    </location>
    <ligand>
        <name>Mg(2+)</name>
        <dbReference type="ChEBI" id="CHEBI:18420"/>
    </ligand>
</feature>
<evidence type="ECO:0000256" key="6">
    <source>
        <dbReference type="ARBA" id="ARBA00022842"/>
    </source>
</evidence>
<dbReference type="Pfam" id="PF24877">
    <property type="entry name" value="ILV_EDD_C"/>
    <property type="match status" value="1"/>
</dbReference>
<evidence type="ECO:0000256" key="7">
    <source>
        <dbReference type="ARBA" id="ARBA00023004"/>
    </source>
</evidence>
<dbReference type="GO" id="GO:0000287">
    <property type="term" value="F:magnesium ion binding"/>
    <property type="evidence" value="ECO:0007669"/>
    <property type="project" value="UniProtKB-UniRule"/>
</dbReference>
<keyword evidence="9 15" id="KW-0456">Lyase</keyword>
<dbReference type="Gene3D" id="3.50.30.80">
    <property type="entry name" value="IlvD/EDD C-terminal domain-like"/>
    <property type="match status" value="1"/>
</dbReference>
<dbReference type="HOGENOM" id="CLU_014271_4_3_5"/>
<keyword evidence="7 15" id="KW-0408">Iron</keyword>
<evidence type="ECO:0000259" key="17">
    <source>
        <dbReference type="Pfam" id="PF24877"/>
    </source>
</evidence>
<keyword evidence="8 15" id="KW-0411">Iron-sulfur</keyword>
<evidence type="ECO:0000256" key="9">
    <source>
        <dbReference type="ARBA" id="ARBA00023239"/>
    </source>
</evidence>
<accession>J0R0G5</accession>
<dbReference type="GO" id="GO:0051537">
    <property type="term" value="F:2 iron, 2 sulfur cluster binding"/>
    <property type="evidence" value="ECO:0007669"/>
    <property type="project" value="UniProtKB-UniRule"/>
</dbReference>
<keyword evidence="6 15" id="KW-0460">Magnesium</keyword>
<keyword evidence="4 15" id="KW-0001">2Fe-2S</keyword>
<dbReference type="RefSeq" id="WP_007476154.1">
    <property type="nucleotide sequence ID" value="NZ_JH725081.1"/>
</dbReference>
<comment type="pathway">
    <text evidence="12 15">Amino-acid biosynthesis; L-valine biosynthesis; L-valine from pyruvate: step 3/4.</text>
</comment>